<accession>A0ACC6Q685</accession>
<protein>
    <submittedName>
        <fullName evidence="1">Uncharacterized protein</fullName>
    </submittedName>
</protein>
<gene>
    <name evidence="1" type="ORF">WKI67_38490</name>
</gene>
<keyword evidence="2" id="KW-1185">Reference proteome</keyword>
<organism evidence="1 2">
    <name type="scientific">Streptomyces achmelvichensis</name>
    <dbReference type="NCBI Taxonomy" id="3134111"/>
    <lineage>
        <taxon>Bacteria</taxon>
        <taxon>Bacillati</taxon>
        <taxon>Actinomycetota</taxon>
        <taxon>Actinomycetes</taxon>
        <taxon>Kitasatosporales</taxon>
        <taxon>Streptomycetaceae</taxon>
        <taxon>Streptomyces</taxon>
    </lineage>
</organism>
<sequence>MRKTLLAAVVTAATCLALTACQGGAEAGGGDAAPSTTRPLPTAPATPASATPTPAGEPGPTDAGPAALDLGEPSRTVGARTVGILEITPTSVVYADEAAGATPQSGVFAVVTMKEKSLSANPAAEELPATGGGWEWLTPDGRKIPAGNGNAGQVALDGYDSSGPVEPGATRMGAKVFDLTHAQARSGRIVYTDGVQASYRWKMPADSTGPEVADVEGQLAS</sequence>
<proteinExistence type="predicted"/>
<reference evidence="1" key="1">
    <citation type="submission" date="2024-03" db="EMBL/GenBank/DDBJ databases">
        <title>Novel Streptomyces species of biotechnological and ecological value are a feature of Machair soil.</title>
        <authorList>
            <person name="Prole J.R."/>
            <person name="Goodfellow M."/>
            <person name="Allenby N."/>
            <person name="Ward A.C."/>
        </authorList>
    </citation>
    <scope>NUCLEOTIDE SEQUENCE</scope>
    <source>
        <strain evidence="1">MS2.AVA.5</strain>
    </source>
</reference>
<dbReference type="Proteomes" id="UP001377168">
    <property type="component" value="Unassembled WGS sequence"/>
</dbReference>
<dbReference type="EMBL" id="JBBKAJ010000022">
    <property type="protein sequence ID" value="MEJ8639248.1"/>
    <property type="molecule type" value="Genomic_DNA"/>
</dbReference>
<evidence type="ECO:0000313" key="1">
    <source>
        <dbReference type="EMBL" id="MEJ8639248.1"/>
    </source>
</evidence>
<evidence type="ECO:0000313" key="2">
    <source>
        <dbReference type="Proteomes" id="UP001377168"/>
    </source>
</evidence>
<comment type="caution">
    <text evidence="1">The sequence shown here is derived from an EMBL/GenBank/DDBJ whole genome shotgun (WGS) entry which is preliminary data.</text>
</comment>
<name>A0ACC6Q685_9ACTN</name>